<keyword evidence="4 9" id="KW-0547">Nucleotide-binding</keyword>
<comment type="catalytic activity">
    <reaction evidence="8 9">
        <text>S-sulfanyl-L-cysteinyl-[protein] + uridine(34) in tRNA + AH2 + ATP = 2-thiouridine(34) in tRNA + L-cysteinyl-[protein] + A + AMP + diphosphate + H(+)</text>
        <dbReference type="Rhea" id="RHEA:47032"/>
        <dbReference type="Rhea" id="RHEA-COMP:10131"/>
        <dbReference type="Rhea" id="RHEA-COMP:11726"/>
        <dbReference type="Rhea" id="RHEA-COMP:11727"/>
        <dbReference type="Rhea" id="RHEA-COMP:11728"/>
        <dbReference type="ChEBI" id="CHEBI:13193"/>
        <dbReference type="ChEBI" id="CHEBI:15378"/>
        <dbReference type="ChEBI" id="CHEBI:17499"/>
        <dbReference type="ChEBI" id="CHEBI:29950"/>
        <dbReference type="ChEBI" id="CHEBI:30616"/>
        <dbReference type="ChEBI" id="CHEBI:33019"/>
        <dbReference type="ChEBI" id="CHEBI:61963"/>
        <dbReference type="ChEBI" id="CHEBI:65315"/>
        <dbReference type="ChEBI" id="CHEBI:87170"/>
        <dbReference type="ChEBI" id="CHEBI:456215"/>
        <dbReference type="EC" id="2.8.1.13"/>
    </reaction>
</comment>
<dbReference type="NCBIfam" id="NF001138">
    <property type="entry name" value="PRK00143.1"/>
    <property type="match status" value="1"/>
</dbReference>
<keyword evidence="6 9" id="KW-0694">RNA-binding</keyword>
<dbReference type="NCBIfam" id="TIGR00420">
    <property type="entry name" value="trmU"/>
    <property type="match status" value="1"/>
</dbReference>
<evidence type="ECO:0000256" key="5">
    <source>
        <dbReference type="ARBA" id="ARBA00022840"/>
    </source>
</evidence>
<evidence type="ECO:0000259" key="10">
    <source>
        <dbReference type="Pfam" id="PF20258"/>
    </source>
</evidence>
<evidence type="ECO:0000256" key="3">
    <source>
        <dbReference type="ARBA" id="ARBA00022694"/>
    </source>
</evidence>
<dbReference type="Proteomes" id="UP000176917">
    <property type="component" value="Unassembled WGS sequence"/>
</dbReference>
<dbReference type="FunFam" id="2.30.30.280:FF:000001">
    <property type="entry name" value="tRNA-specific 2-thiouridylase MnmA"/>
    <property type="match status" value="1"/>
</dbReference>
<dbReference type="Gene3D" id="3.40.50.620">
    <property type="entry name" value="HUPs"/>
    <property type="match status" value="1"/>
</dbReference>
<proteinExistence type="inferred from homology"/>
<dbReference type="GO" id="GO:0103016">
    <property type="term" value="F:tRNA-uridine 2-sulfurtransferase activity"/>
    <property type="evidence" value="ECO:0007669"/>
    <property type="project" value="UniProtKB-EC"/>
</dbReference>
<keyword evidence="1 9" id="KW-0820">tRNA-binding</keyword>
<evidence type="ECO:0000313" key="12">
    <source>
        <dbReference type="EMBL" id="OHA73454.1"/>
    </source>
</evidence>
<evidence type="ECO:0000256" key="6">
    <source>
        <dbReference type="ARBA" id="ARBA00022884"/>
    </source>
</evidence>
<evidence type="ECO:0000256" key="8">
    <source>
        <dbReference type="ARBA" id="ARBA00051542"/>
    </source>
</evidence>
<dbReference type="HAMAP" id="MF_00144">
    <property type="entry name" value="tRNA_thiouridyl_MnmA"/>
    <property type="match status" value="1"/>
</dbReference>
<dbReference type="PANTHER" id="PTHR11933:SF5">
    <property type="entry name" value="MITOCHONDRIAL TRNA-SPECIFIC 2-THIOURIDYLASE 1"/>
    <property type="match status" value="1"/>
</dbReference>
<feature type="domain" description="tRNA-specific 2-thiouridylase MnmA-like C-terminal" evidence="10">
    <location>
        <begin position="286"/>
        <end position="360"/>
    </location>
</feature>
<dbReference type="AlphaFoldDB" id="A0A1G2RKS5"/>
<comment type="caution">
    <text evidence="12">The sequence shown here is derived from an EMBL/GenBank/DDBJ whole genome shotgun (WGS) entry which is preliminary data.</text>
</comment>
<dbReference type="GO" id="GO:0002143">
    <property type="term" value="P:tRNA wobble position uridine thiolation"/>
    <property type="evidence" value="ECO:0007669"/>
    <property type="project" value="TreeGrafter"/>
</dbReference>
<organism evidence="12 13">
    <name type="scientific">Candidatus Wildermuthbacteria bacterium RIFCSPLOWO2_01_FULL_48_16</name>
    <dbReference type="NCBI Taxonomy" id="1802461"/>
    <lineage>
        <taxon>Bacteria</taxon>
        <taxon>Candidatus Wildermuthiibacteriota</taxon>
    </lineage>
</organism>
<dbReference type="SUPFAM" id="SSF52402">
    <property type="entry name" value="Adenine nucleotide alpha hydrolases-like"/>
    <property type="match status" value="1"/>
</dbReference>
<comment type="subcellular location">
    <subcellularLocation>
        <location evidence="9">Cytoplasm</location>
    </subcellularLocation>
</comment>
<sequence>MPKKKTKVFVAMSGGVDSSVAAALLKRDGLAAHGHPEQQRRVDVVGVYMKCWTANDPLYQGCTSQDDERSARLAASHLGIPFYTWNFIKEYRERVVEYLIDGYKKGITPNPDIMCNKEIKFGLFFEKATKLGADFVATGHYARMQEGKLLQAVDKNKDQSYFLSFVKPTVLSKVLFPIGNYTKPQVRALAKKFGLPNAERKESQGICFIGKLDFTDFLKQHIPLEPGNIIDTKGMTLGKHQGLALYTIGQRKEIRLSGGPWYVVDKNYKTSTLIISKDEAELGRKEAQVTSMNWLSDISPEESQAVDVKIRYRTSSVPASLYKLKTKNYKLVFKQPQRAVTPGQFAVLYKGEQLLGGGVIE</sequence>
<comment type="function">
    <text evidence="9">Catalyzes the 2-thiolation of uridine at the wobble position (U34) of tRNA, leading to the formation of s(2)U34.</text>
</comment>
<feature type="binding site" evidence="9">
    <location>
        <position position="49"/>
    </location>
    <ligand>
        <name>ATP</name>
        <dbReference type="ChEBI" id="CHEBI:30616"/>
    </ligand>
</feature>
<evidence type="ECO:0000256" key="1">
    <source>
        <dbReference type="ARBA" id="ARBA00022555"/>
    </source>
</evidence>
<dbReference type="Pfam" id="PF20259">
    <property type="entry name" value="tRNA_Me_trans_M"/>
    <property type="match status" value="1"/>
</dbReference>
<dbReference type="Gene3D" id="2.30.30.280">
    <property type="entry name" value="Adenine nucleotide alpha hydrolases-like domains"/>
    <property type="match status" value="1"/>
</dbReference>
<keyword evidence="2 9" id="KW-0808">Transferase</keyword>
<evidence type="ECO:0000259" key="11">
    <source>
        <dbReference type="Pfam" id="PF20259"/>
    </source>
</evidence>
<dbReference type="EMBL" id="MHUG01000012">
    <property type="protein sequence ID" value="OHA73454.1"/>
    <property type="molecule type" value="Genomic_DNA"/>
</dbReference>
<dbReference type="GO" id="GO:0000049">
    <property type="term" value="F:tRNA binding"/>
    <property type="evidence" value="ECO:0007669"/>
    <property type="project" value="UniProtKB-KW"/>
</dbReference>
<dbReference type="InterPro" id="IPR046885">
    <property type="entry name" value="MnmA-like_C"/>
</dbReference>
<dbReference type="Pfam" id="PF03054">
    <property type="entry name" value="tRNA_Me_trans"/>
    <property type="match status" value="1"/>
</dbReference>
<reference evidence="12 13" key="1">
    <citation type="journal article" date="2016" name="Nat. Commun.">
        <title>Thousands of microbial genomes shed light on interconnected biogeochemical processes in an aquifer system.</title>
        <authorList>
            <person name="Anantharaman K."/>
            <person name="Brown C.T."/>
            <person name="Hug L.A."/>
            <person name="Sharon I."/>
            <person name="Castelle C.J."/>
            <person name="Probst A.J."/>
            <person name="Thomas B.C."/>
            <person name="Singh A."/>
            <person name="Wilkins M.J."/>
            <person name="Karaoz U."/>
            <person name="Brodie E.L."/>
            <person name="Williams K.H."/>
            <person name="Hubbard S.S."/>
            <person name="Banfield J.F."/>
        </authorList>
    </citation>
    <scope>NUCLEOTIDE SEQUENCE [LARGE SCALE GENOMIC DNA]</scope>
</reference>
<evidence type="ECO:0000256" key="4">
    <source>
        <dbReference type="ARBA" id="ARBA00022741"/>
    </source>
</evidence>
<feature type="domain" description="tRNA-specific 2-thiouridylase MnmA-like central" evidence="11">
    <location>
        <begin position="216"/>
        <end position="277"/>
    </location>
</feature>
<feature type="site" description="Interaction with tRNA" evidence="9">
    <location>
        <position position="344"/>
    </location>
</feature>
<comment type="similarity">
    <text evidence="9">Belongs to the MnmA/TRMU family.</text>
</comment>
<dbReference type="InterPro" id="IPR023382">
    <property type="entry name" value="MnmA-like_central_sf"/>
</dbReference>
<feature type="site" description="Interaction with tRNA" evidence="9">
    <location>
        <position position="140"/>
    </location>
</feature>
<dbReference type="InterPro" id="IPR004506">
    <property type="entry name" value="MnmA-like"/>
</dbReference>
<keyword evidence="3 9" id="KW-0819">tRNA processing</keyword>
<feature type="binding site" evidence="9">
    <location>
        <position position="139"/>
    </location>
    <ligand>
        <name>ATP</name>
        <dbReference type="ChEBI" id="CHEBI:30616"/>
    </ligand>
</feature>
<protein>
    <recommendedName>
        <fullName evidence="9">tRNA-specific 2-thiouridylase MnmA</fullName>
        <ecNumber evidence="9">2.8.1.13</ecNumber>
    </recommendedName>
</protein>
<dbReference type="PANTHER" id="PTHR11933">
    <property type="entry name" value="TRNA 5-METHYLAMINOMETHYL-2-THIOURIDYLATE -METHYLTRANSFERASE"/>
    <property type="match status" value="1"/>
</dbReference>
<dbReference type="EC" id="2.8.1.13" evidence="9"/>
<accession>A0A1G2RKS5</accession>
<dbReference type="Gene3D" id="2.40.30.10">
    <property type="entry name" value="Translation factors"/>
    <property type="match status" value="1"/>
</dbReference>
<dbReference type="GO" id="GO:0005737">
    <property type="term" value="C:cytoplasm"/>
    <property type="evidence" value="ECO:0007669"/>
    <property type="project" value="UniProtKB-SubCell"/>
</dbReference>
<keyword evidence="5 9" id="KW-0067">ATP-binding</keyword>
<dbReference type="CDD" id="cd01998">
    <property type="entry name" value="MnmA_TRMU-like"/>
    <property type="match status" value="1"/>
</dbReference>
<feature type="region of interest" description="Interaction with tRNA" evidence="9">
    <location>
        <begin position="311"/>
        <end position="312"/>
    </location>
</feature>
<dbReference type="STRING" id="1802461.A3B24_02505"/>
<evidence type="ECO:0000313" key="13">
    <source>
        <dbReference type="Proteomes" id="UP000176917"/>
    </source>
</evidence>
<evidence type="ECO:0000256" key="7">
    <source>
        <dbReference type="ARBA" id="ARBA00023157"/>
    </source>
</evidence>
<feature type="active site" description="Cysteine persulfide intermediate" evidence="9">
    <location>
        <position position="207"/>
    </location>
</feature>
<keyword evidence="9" id="KW-0963">Cytoplasm</keyword>
<comment type="caution">
    <text evidence="9">Lacks conserved residue(s) required for the propagation of feature annotation.</text>
</comment>
<dbReference type="GO" id="GO:0005524">
    <property type="term" value="F:ATP binding"/>
    <property type="evidence" value="ECO:0007669"/>
    <property type="project" value="UniProtKB-KW"/>
</dbReference>
<gene>
    <name evidence="9" type="primary">mnmA</name>
    <name evidence="12" type="ORF">A3B24_02505</name>
</gene>
<feature type="active site" description="Nucleophile" evidence="9">
    <location>
        <position position="115"/>
    </location>
</feature>
<name>A0A1G2RKS5_9BACT</name>
<evidence type="ECO:0000256" key="9">
    <source>
        <dbReference type="HAMAP-Rule" id="MF_00144"/>
    </source>
</evidence>
<dbReference type="Pfam" id="PF20258">
    <property type="entry name" value="tRNA_Me_trans_C"/>
    <property type="match status" value="1"/>
</dbReference>
<feature type="region of interest" description="Interaction with target base in tRNA" evidence="9">
    <location>
        <begin position="110"/>
        <end position="112"/>
    </location>
</feature>
<keyword evidence="7" id="KW-1015">Disulfide bond</keyword>
<feature type="region of interest" description="Interaction with tRNA" evidence="9">
    <location>
        <begin position="157"/>
        <end position="159"/>
    </location>
</feature>
<dbReference type="InterPro" id="IPR014729">
    <property type="entry name" value="Rossmann-like_a/b/a_fold"/>
</dbReference>
<feature type="binding site" evidence="9">
    <location>
        <begin position="11"/>
        <end position="18"/>
    </location>
    <ligand>
        <name>ATP</name>
        <dbReference type="ChEBI" id="CHEBI:30616"/>
    </ligand>
</feature>
<dbReference type="InterPro" id="IPR046884">
    <property type="entry name" value="MnmA-like_central"/>
</dbReference>
<evidence type="ECO:0000256" key="2">
    <source>
        <dbReference type="ARBA" id="ARBA00022679"/>
    </source>
</evidence>